<keyword evidence="1" id="KW-0472">Membrane</keyword>
<feature type="transmembrane region" description="Helical" evidence="1">
    <location>
        <begin position="63"/>
        <end position="82"/>
    </location>
</feature>
<keyword evidence="1" id="KW-1133">Transmembrane helix</keyword>
<dbReference type="Proteomes" id="UP001497457">
    <property type="component" value="Chromosome 34rd"/>
</dbReference>
<gene>
    <name evidence="2" type="ORF">URODEC1_LOCUS85834</name>
    <name evidence="3" type="ORF">URODEC1_LOCUS86623</name>
</gene>
<dbReference type="EMBL" id="OZ075144">
    <property type="protein sequence ID" value="CAL5041366.1"/>
    <property type="molecule type" value="Genomic_DNA"/>
</dbReference>
<protein>
    <submittedName>
        <fullName evidence="2">Uncharacterized protein</fullName>
    </submittedName>
</protein>
<sequence length="112" mass="11446">MADRPILPRMVPGDFLHQQRAIVAGRRAQLPANAGALLVSAAGSVIIDAATDGDAASDAGGGAAYPFIALFIFVLGVSLVMLAHVADRFPRAATVGAAVAMALGRYLFGLGW</sequence>
<feature type="transmembrane region" description="Helical" evidence="1">
    <location>
        <begin position="30"/>
        <end position="51"/>
    </location>
</feature>
<dbReference type="EMBL" id="OZ075143">
    <property type="protein sequence ID" value="CAL5039981.1"/>
    <property type="molecule type" value="Genomic_DNA"/>
</dbReference>
<reference evidence="2 4" key="1">
    <citation type="submission" date="2024-10" db="EMBL/GenBank/DDBJ databases">
        <authorList>
            <person name="Ryan C."/>
        </authorList>
    </citation>
    <scope>NUCLEOTIDE SEQUENCE [LARGE SCALE GENOMIC DNA]</scope>
</reference>
<proteinExistence type="predicted"/>
<name>A0ABC9DID1_9POAL</name>
<evidence type="ECO:0000313" key="3">
    <source>
        <dbReference type="EMBL" id="CAL5041366.1"/>
    </source>
</evidence>
<dbReference type="AlphaFoldDB" id="A0ABC9DID1"/>
<evidence type="ECO:0000256" key="1">
    <source>
        <dbReference type="SAM" id="Phobius"/>
    </source>
</evidence>
<organism evidence="2 4">
    <name type="scientific">Urochloa decumbens</name>
    <dbReference type="NCBI Taxonomy" id="240449"/>
    <lineage>
        <taxon>Eukaryota</taxon>
        <taxon>Viridiplantae</taxon>
        <taxon>Streptophyta</taxon>
        <taxon>Embryophyta</taxon>
        <taxon>Tracheophyta</taxon>
        <taxon>Spermatophyta</taxon>
        <taxon>Magnoliopsida</taxon>
        <taxon>Liliopsida</taxon>
        <taxon>Poales</taxon>
        <taxon>Poaceae</taxon>
        <taxon>PACMAD clade</taxon>
        <taxon>Panicoideae</taxon>
        <taxon>Panicodae</taxon>
        <taxon>Paniceae</taxon>
        <taxon>Melinidinae</taxon>
        <taxon>Urochloa</taxon>
    </lineage>
</organism>
<evidence type="ECO:0000313" key="4">
    <source>
        <dbReference type="Proteomes" id="UP001497457"/>
    </source>
</evidence>
<evidence type="ECO:0000313" key="2">
    <source>
        <dbReference type="EMBL" id="CAL5039981.1"/>
    </source>
</evidence>
<accession>A0ABC9DID1</accession>
<keyword evidence="4" id="KW-1185">Reference proteome</keyword>
<keyword evidence="1" id="KW-0812">Transmembrane</keyword>
<dbReference type="Proteomes" id="UP001497457">
    <property type="component" value="Chromosome 33rd"/>
</dbReference>